<dbReference type="GO" id="GO:0047982">
    <property type="term" value="F:homocysteine desulfhydrase activity"/>
    <property type="evidence" value="ECO:0007669"/>
    <property type="project" value="UniProtKB-EC"/>
</dbReference>
<dbReference type="InterPro" id="IPR015424">
    <property type="entry name" value="PyrdxlP-dep_Trfase"/>
</dbReference>
<dbReference type="GO" id="GO:0004124">
    <property type="term" value="F:cysteine synthase activity"/>
    <property type="evidence" value="ECO:0007669"/>
    <property type="project" value="TreeGrafter"/>
</dbReference>
<evidence type="ECO:0000256" key="10">
    <source>
        <dbReference type="RuleBase" id="RU362118"/>
    </source>
</evidence>
<gene>
    <name evidence="11" type="ORF">CYJ32_03965</name>
</gene>
<dbReference type="Pfam" id="PF01053">
    <property type="entry name" value="Cys_Met_Meta_PP"/>
    <property type="match status" value="1"/>
</dbReference>
<comment type="catalytic activity">
    <reaction evidence="7">
        <text>L-homocysteine + H2O = 2-oxobutanoate + hydrogen sulfide + NH4(+) + H(+)</text>
        <dbReference type="Rhea" id="RHEA:14501"/>
        <dbReference type="ChEBI" id="CHEBI:15377"/>
        <dbReference type="ChEBI" id="CHEBI:15378"/>
        <dbReference type="ChEBI" id="CHEBI:16763"/>
        <dbReference type="ChEBI" id="CHEBI:28938"/>
        <dbReference type="ChEBI" id="CHEBI:29919"/>
        <dbReference type="ChEBI" id="CHEBI:58199"/>
        <dbReference type="EC" id="4.4.1.2"/>
    </reaction>
    <physiologicalReaction direction="left-to-right" evidence="7">
        <dbReference type="Rhea" id="RHEA:14502"/>
    </physiologicalReaction>
</comment>
<dbReference type="Proteomes" id="UP000242263">
    <property type="component" value="Unassembled WGS sequence"/>
</dbReference>
<evidence type="ECO:0000256" key="7">
    <source>
        <dbReference type="ARBA" id="ARBA00048780"/>
    </source>
</evidence>
<evidence type="ECO:0000256" key="4">
    <source>
        <dbReference type="ARBA" id="ARBA00022898"/>
    </source>
</evidence>
<dbReference type="GO" id="GO:0030170">
    <property type="term" value="F:pyridoxal phosphate binding"/>
    <property type="evidence" value="ECO:0007669"/>
    <property type="project" value="InterPro"/>
</dbReference>
<dbReference type="EMBL" id="PKGU01000002">
    <property type="protein sequence ID" value="PKZ15530.1"/>
    <property type="molecule type" value="Genomic_DNA"/>
</dbReference>
<dbReference type="PANTHER" id="PTHR43797:SF2">
    <property type="entry name" value="HOMOCYSTEINE_CYSTEINE SYNTHASE"/>
    <property type="match status" value="1"/>
</dbReference>
<dbReference type="Gene3D" id="3.90.1150.10">
    <property type="entry name" value="Aspartate Aminotransferase, domain 1"/>
    <property type="match status" value="1"/>
</dbReference>
<evidence type="ECO:0000256" key="8">
    <source>
        <dbReference type="ARBA" id="ARBA00052699"/>
    </source>
</evidence>
<evidence type="ECO:0000256" key="5">
    <source>
        <dbReference type="ARBA" id="ARBA00047175"/>
    </source>
</evidence>
<dbReference type="AlphaFoldDB" id="A0A2I1M5W0"/>
<dbReference type="PIRSF" id="PIRSF001434">
    <property type="entry name" value="CGS"/>
    <property type="match status" value="1"/>
</dbReference>
<evidence type="ECO:0000256" key="2">
    <source>
        <dbReference type="ARBA" id="ARBA00009077"/>
    </source>
</evidence>
<dbReference type="SUPFAM" id="SSF53383">
    <property type="entry name" value="PLP-dependent transferases"/>
    <property type="match status" value="1"/>
</dbReference>
<dbReference type="PANTHER" id="PTHR43797">
    <property type="entry name" value="HOMOCYSTEINE/CYSTEINE SYNTHASE"/>
    <property type="match status" value="1"/>
</dbReference>
<comment type="catalytic activity">
    <reaction evidence="8">
        <text>L-methionine + H2O = methanethiol + 2-oxobutanoate + NH4(+)</text>
        <dbReference type="Rhea" id="RHEA:23800"/>
        <dbReference type="ChEBI" id="CHEBI:15377"/>
        <dbReference type="ChEBI" id="CHEBI:16007"/>
        <dbReference type="ChEBI" id="CHEBI:16763"/>
        <dbReference type="ChEBI" id="CHEBI:28938"/>
        <dbReference type="ChEBI" id="CHEBI:57844"/>
        <dbReference type="EC" id="4.4.1.11"/>
    </reaction>
    <physiologicalReaction direction="left-to-right" evidence="8">
        <dbReference type="Rhea" id="RHEA:23801"/>
    </physiologicalReaction>
</comment>
<name>A0A2I1M5W0_9BIFI</name>
<dbReference type="GO" id="GO:0018826">
    <property type="term" value="F:methionine gamma-lyase activity"/>
    <property type="evidence" value="ECO:0007669"/>
    <property type="project" value="UniProtKB-EC"/>
</dbReference>
<evidence type="ECO:0000256" key="6">
    <source>
        <dbReference type="ARBA" id="ARBA00047199"/>
    </source>
</evidence>
<dbReference type="GO" id="GO:0005737">
    <property type="term" value="C:cytoplasm"/>
    <property type="evidence" value="ECO:0007669"/>
    <property type="project" value="TreeGrafter"/>
</dbReference>
<keyword evidence="3 11" id="KW-0808">Transferase</keyword>
<dbReference type="InterPro" id="IPR006235">
    <property type="entry name" value="OAc-hSer/O-AcSer_sulfhydrylase"/>
</dbReference>
<dbReference type="GO" id="GO:0003961">
    <property type="term" value="F:O-acetylhomoserine aminocarboxypropyltransferase activity"/>
    <property type="evidence" value="ECO:0007669"/>
    <property type="project" value="TreeGrafter"/>
</dbReference>
<evidence type="ECO:0000256" key="9">
    <source>
        <dbReference type="PIRSR" id="PIRSR001434-2"/>
    </source>
</evidence>
<keyword evidence="4 9" id="KW-0663">Pyridoxal phosphate</keyword>
<comment type="cofactor">
    <cofactor evidence="1 10">
        <name>pyridoxal 5'-phosphate</name>
        <dbReference type="ChEBI" id="CHEBI:597326"/>
    </cofactor>
</comment>
<dbReference type="GO" id="GO:0006535">
    <property type="term" value="P:cysteine biosynthetic process from serine"/>
    <property type="evidence" value="ECO:0007669"/>
    <property type="project" value="TreeGrafter"/>
</dbReference>
<evidence type="ECO:0000313" key="11">
    <source>
        <dbReference type="EMBL" id="PKZ15530.1"/>
    </source>
</evidence>
<dbReference type="RefSeq" id="WP_034297803.1">
    <property type="nucleotide sequence ID" value="NZ_CAMYCS010000001.1"/>
</dbReference>
<dbReference type="GO" id="GO:0019346">
    <property type="term" value="P:transsulfuration"/>
    <property type="evidence" value="ECO:0007669"/>
    <property type="project" value="InterPro"/>
</dbReference>
<dbReference type="InterPro" id="IPR000277">
    <property type="entry name" value="Cys/Met-Metab_PyrdxlP-dep_enz"/>
</dbReference>
<proteinExistence type="inferred from homology"/>
<dbReference type="CDD" id="cd00614">
    <property type="entry name" value="CGS_like"/>
    <property type="match status" value="1"/>
</dbReference>
<evidence type="ECO:0000256" key="3">
    <source>
        <dbReference type="ARBA" id="ARBA00022679"/>
    </source>
</evidence>
<comment type="similarity">
    <text evidence="2 10">Belongs to the trans-sulfuration enzymes family.</text>
</comment>
<organism evidence="11 12">
    <name type="scientific">Alloscardovia omnicolens</name>
    <dbReference type="NCBI Taxonomy" id="419015"/>
    <lineage>
        <taxon>Bacteria</taxon>
        <taxon>Bacillati</taxon>
        <taxon>Actinomycetota</taxon>
        <taxon>Actinomycetes</taxon>
        <taxon>Bifidobacteriales</taxon>
        <taxon>Bifidobacteriaceae</taxon>
        <taxon>Alloscardovia</taxon>
    </lineage>
</organism>
<dbReference type="GO" id="GO:0071269">
    <property type="term" value="P:L-homocysteine biosynthetic process"/>
    <property type="evidence" value="ECO:0007669"/>
    <property type="project" value="TreeGrafter"/>
</dbReference>
<reference evidence="11 12" key="1">
    <citation type="submission" date="2017-12" db="EMBL/GenBank/DDBJ databases">
        <title>Phylogenetic diversity of female urinary microbiome.</title>
        <authorList>
            <person name="Thomas-White K."/>
            <person name="Wolfe A.J."/>
        </authorList>
    </citation>
    <scope>NUCLEOTIDE SEQUENCE [LARGE SCALE GENOMIC DNA]</scope>
    <source>
        <strain evidence="11 12">UMB0064</strain>
    </source>
</reference>
<dbReference type="InterPro" id="IPR015422">
    <property type="entry name" value="PyrdxlP-dep_Trfase_small"/>
</dbReference>
<dbReference type="EC" id="4.4.1.2" evidence="5"/>
<dbReference type="InterPro" id="IPR015421">
    <property type="entry name" value="PyrdxlP-dep_Trfase_major"/>
</dbReference>
<dbReference type="FunFam" id="3.40.640.10:FF:000046">
    <property type="entry name" value="Cystathionine gamma-lyase"/>
    <property type="match status" value="1"/>
</dbReference>
<evidence type="ECO:0000256" key="1">
    <source>
        <dbReference type="ARBA" id="ARBA00001933"/>
    </source>
</evidence>
<accession>A0A2I1M5W0</accession>
<feature type="modified residue" description="N6-(pyridoxal phosphate)lysine" evidence="9">
    <location>
        <position position="211"/>
    </location>
</feature>
<evidence type="ECO:0000313" key="12">
    <source>
        <dbReference type="Proteomes" id="UP000242263"/>
    </source>
</evidence>
<protein>
    <recommendedName>
        <fullName evidence="5">homocysteine desulfhydrase</fullName>
        <ecNumber evidence="5">4.4.1.2</ecNumber>
    </recommendedName>
    <alternativeName>
        <fullName evidence="6">Homocysteine desulfhydrase</fullName>
    </alternativeName>
</protein>
<comment type="caution">
    <text evidence="11">The sequence shown here is derived from an EMBL/GenBank/DDBJ whole genome shotgun (WGS) entry which is preliminary data.</text>
</comment>
<sequence>MSAHECSSYDTQRLHAGYNPFDHMGSIQVPVYQAAAFAMPSAQAGRDIAEGRQPGFTYSRVGNPTVDVLEKRLTALDGGVGAACVGSGMAAISDTLLCVAEGGGRIVAHHDIYGATLDVLVSFLPKFGIHVDFVDDINDPEQLRAAIQPDTKAIYVKSVTNPRTIITNLELVASVAHEAGAPLIVDNTFPTSHLIQPLKHGANIVVYSSTKAINGHANAVSGAIVDGGSFDWAAHADKFPQFSEPEFTLYNDQLDHVPSVVEAFGSRAFIERVKIKYVRLLGAVLGPQEAYLEIIGLETIAERLTKQVSNTREIVAYLNTNPHVARVNYSDQAGSAQEALVKKYFPHGIGSIFSFELEGDEEKVNHVIDATHIFSYVPNVGDVRSLIVNPARITHREIPFEFWEKDGLNPQLIRLSVGLESAEDLIADLDQAIRSAYAD</sequence>
<dbReference type="Gene3D" id="3.40.640.10">
    <property type="entry name" value="Type I PLP-dependent aspartate aminotransferase-like (Major domain)"/>
    <property type="match status" value="1"/>
</dbReference>